<evidence type="ECO:0000256" key="2">
    <source>
        <dbReference type="ARBA" id="ARBA00010992"/>
    </source>
</evidence>
<evidence type="ECO:0000256" key="7">
    <source>
        <dbReference type="RuleBase" id="RU003346"/>
    </source>
</evidence>
<sequence>MTFLLVTLCCILATLGSFLFGYDSGVIGSTLEQAAFLQQFDHPSDAVTGGIVSSYNGGAILGSIAAPYICDPFGRRPVMFVGALLAALGAALQAGATHVAMLIVGRLIAGFSIGLMATTIPIYCSEVAPAHIRGFLGAMQQWMLGLGVVVAQWVGYGCSLHTGAFSWRFPLAMQAVPAVILGTGVWFLPESPRWLIEKGRKDAGKAVLNRLHLNRTRTNTDLIESEFTQICESIASDSRTVVSSWRQLLFSSPTWRHRVLLACGIQAFTQCSGTNVIQVYSPRIYRSLGLPTSTTLMITGVWGALAQFWNTVFLLFIDRVGRRKLLIPSLLGMGAALCVEATLARYYGNFAPDADSSVSASPAALRAAIAMFFVFSLFFTALGLISWLYPAEIFPTAIRARGSSIATATNWSLNLVFAQCSPIALTTLQYKYFYCFVAFNWAAAVIVWACYPETAGKSLEEVGEVFTTGPRLRQRRRAPSFGSDPREDGKAGLTMQVTQGKDGDSV</sequence>
<comment type="caution">
    <text evidence="11">The sequence shown here is derived from an EMBL/GenBank/DDBJ whole genome shotgun (WGS) entry which is preliminary data.</text>
</comment>
<dbReference type="InterPro" id="IPR005828">
    <property type="entry name" value="MFS_sugar_transport-like"/>
</dbReference>
<keyword evidence="5 9" id="KW-1133">Transmembrane helix</keyword>
<dbReference type="InterPro" id="IPR036259">
    <property type="entry name" value="MFS_trans_sf"/>
</dbReference>
<dbReference type="PROSITE" id="PS00217">
    <property type="entry name" value="SUGAR_TRANSPORT_2"/>
    <property type="match status" value="1"/>
</dbReference>
<evidence type="ECO:0000256" key="6">
    <source>
        <dbReference type="ARBA" id="ARBA00023136"/>
    </source>
</evidence>
<keyword evidence="6 9" id="KW-0472">Membrane</keyword>
<evidence type="ECO:0000256" key="9">
    <source>
        <dbReference type="SAM" id="Phobius"/>
    </source>
</evidence>
<keyword evidence="3 7" id="KW-0813">Transport</keyword>
<evidence type="ECO:0000313" key="12">
    <source>
        <dbReference type="Proteomes" id="UP000813423"/>
    </source>
</evidence>
<comment type="similarity">
    <text evidence="2 7">Belongs to the major facilitator superfamily. Sugar transporter (TC 2.A.1.1) family.</text>
</comment>
<feature type="transmembrane region" description="Helical" evidence="9">
    <location>
        <begin position="167"/>
        <end position="188"/>
    </location>
</feature>
<gene>
    <name evidence="11" type="ORF">KXV57_007074</name>
</gene>
<feature type="transmembrane region" description="Helical" evidence="9">
    <location>
        <begin position="300"/>
        <end position="318"/>
    </location>
</feature>
<dbReference type="InterPro" id="IPR003663">
    <property type="entry name" value="Sugar/inositol_transpt"/>
</dbReference>
<dbReference type="OMA" id="CGIQAFT"/>
<dbReference type="InterPro" id="IPR020846">
    <property type="entry name" value="MFS_dom"/>
</dbReference>
<feature type="transmembrane region" description="Helical" evidence="9">
    <location>
        <begin position="431"/>
        <end position="451"/>
    </location>
</feature>
<dbReference type="PRINTS" id="PR00171">
    <property type="entry name" value="SUGRTRNSPORT"/>
</dbReference>
<feature type="chain" id="PRO_5041107921" evidence="10">
    <location>
        <begin position="17"/>
        <end position="506"/>
    </location>
</feature>
<dbReference type="EMBL" id="JAIBSC010000054">
    <property type="protein sequence ID" value="KAH1903169.1"/>
    <property type="molecule type" value="Genomic_DNA"/>
</dbReference>
<evidence type="ECO:0000313" key="11">
    <source>
        <dbReference type="EMBL" id="KAH1903169.1"/>
    </source>
</evidence>
<comment type="subcellular location">
    <subcellularLocation>
        <location evidence="1">Membrane</location>
        <topology evidence="1">Multi-pass membrane protein</topology>
    </subcellularLocation>
</comment>
<dbReference type="Proteomes" id="UP000813423">
    <property type="component" value="Unassembled WGS sequence"/>
</dbReference>
<keyword evidence="10" id="KW-0732">Signal</keyword>
<dbReference type="PANTHER" id="PTHR48022:SF9">
    <property type="entry name" value="MAJOR FACILITATOR SUPERFAMILY (MFS) PROFILE DOMAIN-CONTAINING PROTEIN"/>
    <property type="match status" value="1"/>
</dbReference>
<dbReference type="FunFam" id="1.20.1250.20:FF:000090">
    <property type="entry name" value="MFS sugar transporter, putative"/>
    <property type="match status" value="1"/>
</dbReference>
<evidence type="ECO:0000256" key="8">
    <source>
        <dbReference type="SAM" id="MobiDB-lite"/>
    </source>
</evidence>
<dbReference type="PROSITE" id="PS50850">
    <property type="entry name" value="MFS"/>
    <property type="match status" value="1"/>
</dbReference>
<feature type="region of interest" description="Disordered" evidence="8">
    <location>
        <begin position="470"/>
        <end position="506"/>
    </location>
</feature>
<dbReference type="Gene3D" id="1.20.1250.20">
    <property type="entry name" value="MFS general substrate transporter like domains"/>
    <property type="match status" value="1"/>
</dbReference>
<evidence type="ECO:0000256" key="4">
    <source>
        <dbReference type="ARBA" id="ARBA00022692"/>
    </source>
</evidence>
<evidence type="ECO:0000256" key="5">
    <source>
        <dbReference type="ARBA" id="ARBA00022989"/>
    </source>
</evidence>
<feature type="transmembrane region" description="Helical" evidence="9">
    <location>
        <begin position="77"/>
        <end position="96"/>
    </location>
</feature>
<feature type="signal peptide" evidence="10">
    <location>
        <begin position="1"/>
        <end position="16"/>
    </location>
</feature>
<feature type="transmembrane region" description="Helical" evidence="9">
    <location>
        <begin position="259"/>
        <end position="280"/>
    </location>
</feature>
<evidence type="ECO:0000256" key="10">
    <source>
        <dbReference type="SAM" id="SignalP"/>
    </source>
</evidence>
<dbReference type="GO" id="GO:0005351">
    <property type="term" value="F:carbohydrate:proton symporter activity"/>
    <property type="evidence" value="ECO:0007669"/>
    <property type="project" value="TreeGrafter"/>
</dbReference>
<reference evidence="11" key="1">
    <citation type="submission" date="2021-08" db="EMBL/GenBank/DDBJ databases">
        <title>Global Aspergillus fumigatus from environmental and clinical sources.</title>
        <authorList>
            <person name="Barber A."/>
            <person name="Sae-Ong T."/>
        </authorList>
    </citation>
    <scope>NUCLEOTIDE SEQUENCE</scope>
    <source>
        <strain evidence="11">NRZ-2016-071</strain>
    </source>
</reference>
<dbReference type="InterPro" id="IPR050360">
    <property type="entry name" value="MFS_Sugar_Transporters"/>
</dbReference>
<feature type="transmembrane region" description="Helical" evidence="9">
    <location>
        <begin position="135"/>
        <end position="155"/>
    </location>
</feature>
<feature type="transmembrane region" description="Helical" evidence="9">
    <location>
        <begin position="325"/>
        <end position="347"/>
    </location>
</feature>
<organism evidence="11 12">
    <name type="scientific">Aspergillus fumigatus</name>
    <name type="common">Neosartorya fumigata</name>
    <dbReference type="NCBI Taxonomy" id="746128"/>
    <lineage>
        <taxon>Eukaryota</taxon>
        <taxon>Fungi</taxon>
        <taxon>Dikarya</taxon>
        <taxon>Ascomycota</taxon>
        <taxon>Pezizomycotina</taxon>
        <taxon>Eurotiomycetes</taxon>
        <taxon>Eurotiomycetidae</taxon>
        <taxon>Eurotiales</taxon>
        <taxon>Aspergillaceae</taxon>
        <taxon>Aspergillus</taxon>
        <taxon>Aspergillus subgen. Fumigati</taxon>
    </lineage>
</organism>
<dbReference type="AlphaFoldDB" id="A0A8H4MGG9"/>
<evidence type="ECO:0000256" key="1">
    <source>
        <dbReference type="ARBA" id="ARBA00004141"/>
    </source>
</evidence>
<dbReference type="Pfam" id="PF00083">
    <property type="entry name" value="Sugar_tr"/>
    <property type="match status" value="1"/>
</dbReference>
<accession>A0A8H4MGG9</accession>
<name>A0A8H4MGG9_ASPFM</name>
<dbReference type="InterPro" id="IPR005829">
    <property type="entry name" value="Sugar_transporter_CS"/>
</dbReference>
<evidence type="ECO:0000256" key="3">
    <source>
        <dbReference type="ARBA" id="ARBA00022448"/>
    </source>
</evidence>
<proteinExistence type="inferred from homology"/>
<feature type="transmembrane region" description="Helical" evidence="9">
    <location>
        <begin position="102"/>
        <end position="123"/>
    </location>
</feature>
<dbReference type="NCBIfam" id="TIGR00879">
    <property type="entry name" value="SP"/>
    <property type="match status" value="1"/>
</dbReference>
<keyword evidence="4 9" id="KW-0812">Transmembrane</keyword>
<feature type="transmembrane region" description="Helical" evidence="9">
    <location>
        <begin position="52"/>
        <end position="70"/>
    </location>
</feature>
<protein>
    <submittedName>
        <fullName evidence="11">Uncharacterized protein</fullName>
    </submittedName>
</protein>
<feature type="transmembrane region" description="Helical" evidence="9">
    <location>
        <begin position="367"/>
        <end position="390"/>
    </location>
</feature>
<dbReference type="GO" id="GO:0016020">
    <property type="term" value="C:membrane"/>
    <property type="evidence" value="ECO:0007669"/>
    <property type="project" value="UniProtKB-SubCell"/>
</dbReference>
<dbReference type="SUPFAM" id="SSF103473">
    <property type="entry name" value="MFS general substrate transporter"/>
    <property type="match status" value="1"/>
</dbReference>
<dbReference type="PANTHER" id="PTHR48022">
    <property type="entry name" value="PLASTIDIC GLUCOSE TRANSPORTER 4"/>
    <property type="match status" value="1"/>
</dbReference>